<proteinExistence type="predicted"/>
<dbReference type="InterPro" id="IPR035979">
    <property type="entry name" value="RBD_domain_sf"/>
</dbReference>
<keyword evidence="2" id="KW-1185">Reference proteome</keyword>
<dbReference type="EMBL" id="JAACJM010000014">
    <property type="protein sequence ID" value="KAF5368994.1"/>
    <property type="molecule type" value="Genomic_DNA"/>
</dbReference>
<dbReference type="GO" id="GO:0003676">
    <property type="term" value="F:nucleic acid binding"/>
    <property type="evidence" value="ECO:0007669"/>
    <property type="project" value="InterPro"/>
</dbReference>
<gene>
    <name evidence="1" type="ORF">D9758_002846</name>
</gene>
<dbReference type="Proteomes" id="UP000559256">
    <property type="component" value="Unassembled WGS sequence"/>
</dbReference>
<dbReference type="SUPFAM" id="SSF54928">
    <property type="entry name" value="RNA-binding domain, RBD"/>
    <property type="match status" value="1"/>
</dbReference>
<evidence type="ECO:0000313" key="1">
    <source>
        <dbReference type="EMBL" id="KAF5368994.1"/>
    </source>
</evidence>
<organism evidence="1 2">
    <name type="scientific">Tetrapyrgos nigripes</name>
    <dbReference type="NCBI Taxonomy" id="182062"/>
    <lineage>
        <taxon>Eukaryota</taxon>
        <taxon>Fungi</taxon>
        <taxon>Dikarya</taxon>
        <taxon>Basidiomycota</taxon>
        <taxon>Agaricomycotina</taxon>
        <taxon>Agaricomycetes</taxon>
        <taxon>Agaricomycetidae</taxon>
        <taxon>Agaricales</taxon>
        <taxon>Marasmiineae</taxon>
        <taxon>Marasmiaceae</taxon>
        <taxon>Tetrapyrgos</taxon>
    </lineage>
</organism>
<evidence type="ECO:0000313" key="2">
    <source>
        <dbReference type="Proteomes" id="UP000559256"/>
    </source>
</evidence>
<comment type="caution">
    <text evidence="1">The sequence shown here is derived from an EMBL/GenBank/DDBJ whole genome shotgun (WGS) entry which is preliminary data.</text>
</comment>
<sequence length="435" mass="48344">MTPTFLTTRDRVKDFAASASSANAAMSLLPSTHSSLLSLFRTPTRCPRVLCRHKSSRAVVIKNFPSTFTMDRLLTLKGAGRPTELVLRHPENNEVEIRYLHESGAEAVIASASRGELVMDGQKLTADFVRTRALGVQVVAAIGLLKASRTLVFKELPEQFASKENLLAEMSRFGEVQGVWVGDGRKVNVTFSDIMTAVEKTAYPTGLDKLSPRFSLDPFSIHPERVRAGESRESRTVILNGRPVPRITRVLQYLTTLPFWQSVEPLLSLTTFHGSMFLQFSDRERAELFYKSYNPLGVRKKWAPVGKDYLSGPLVAARMGATRTLLLTYFTHPAITLERVEQDFSQFGELGAAFLNITKCVTHHSAKGTARYGPRQALIEYTHIESACRAIDWIYHNNCSFGIYGGSEITFGFTPDVGKQPSSPLLPIRLWAANG</sequence>
<accession>A0A8H5LTR1</accession>
<dbReference type="CDD" id="cd00590">
    <property type="entry name" value="RRM_SF"/>
    <property type="match status" value="1"/>
</dbReference>
<reference evidence="1 2" key="1">
    <citation type="journal article" date="2020" name="ISME J.">
        <title>Uncovering the hidden diversity of litter-decomposition mechanisms in mushroom-forming fungi.</title>
        <authorList>
            <person name="Floudas D."/>
            <person name="Bentzer J."/>
            <person name="Ahren D."/>
            <person name="Johansson T."/>
            <person name="Persson P."/>
            <person name="Tunlid A."/>
        </authorList>
    </citation>
    <scope>NUCLEOTIDE SEQUENCE [LARGE SCALE GENOMIC DNA]</scope>
    <source>
        <strain evidence="1 2">CBS 291.85</strain>
    </source>
</reference>
<name>A0A8H5LTR1_9AGAR</name>
<protein>
    <recommendedName>
        <fullName evidence="3">RRM domain-containing protein</fullName>
    </recommendedName>
</protein>
<dbReference type="OrthoDB" id="3026661at2759"/>
<evidence type="ECO:0008006" key="3">
    <source>
        <dbReference type="Google" id="ProtNLM"/>
    </source>
</evidence>
<dbReference type="AlphaFoldDB" id="A0A8H5LTR1"/>